<evidence type="ECO:0000256" key="3">
    <source>
        <dbReference type="ARBA" id="ARBA00038858"/>
    </source>
</evidence>
<gene>
    <name evidence="5" type="ORF">S01H4_21694</name>
</gene>
<dbReference type="PANTHER" id="PTHR43174">
    <property type="entry name" value="UDP-N-ACETYLGLUCOSAMINE 2-EPIMERASE"/>
    <property type="match status" value="1"/>
</dbReference>
<organism evidence="5">
    <name type="scientific">marine sediment metagenome</name>
    <dbReference type="NCBI Taxonomy" id="412755"/>
    <lineage>
        <taxon>unclassified sequences</taxon>
        <taxon>metagenomes</taxon>
        <taxon>ecological metagenomes</taxon>
    </lineage>
</organism>
<protein>
    <recommendedName>
        <fullName evidence="3">UDP-N-acetylglucosamine 2-epimerase (non-hydrolyzing)</fullName>
        <ecNumber evidence="3">5.1.3.14</ecNumber>
    </recommendedName>
</protein>
<reference evidence="5" key="1">
    <citation type="journal article" date="2014" name="Front. Microbiol.">
        <title>High frequency of phylogenetically diverse reductive dehalogenase-homologous genes in deep subseafloor sedimentary metagenomes.</title>
        <authorList>
            <person name="Kawai M."/>
            <person name="Futagami T."/>
            <person name="Toyoda A."/>
            <person name="Takaki Y."/>
            <person name="Nishi S."/>
            <person name="Hori S."/>
            <person name="Arai W."/>
            <person name="Tsubouchi T."/>
            <person name="Morono Y."/>
            <person name="Uchiyama I."/>
            <person name="Ito T."/>
            <person name="Fujiyama A."/>
            <person name="Inagaki F."/>
            <person name="Takami H."/>
        </authorList>
    </citation>
    <scope>NUCLEOTIDE SEQUENCE</scope>
    <source>
        <strain evidence="5">Expedition CK06-06</strain>
    </source>
</reference>
<evidence type="ECO:0000313" key="5">
    <source>
        <dbReference type="EMBL" id="GAG81845.1"/>
    </source>
</evidence>
<dbReference type="PANTHER" id="PTHR43174:SF2">
    <property type="entry name" value="UDP-N-ACETYLGLUCOSAMINE 2-EPIMERASE"/>
    <property type="match status" value="1"/>
</dbReference>
<feature type="domain" description="UDP-N-acetylglucosamine 2-epimerase" evidence="4">
    <location>
        <begin position="35"/>
        <end position="308"/>
    </location>
</feature>
<evidence type="ECO:0000256" key="1">
    <source>
        <dbReference type="ARBA" id="ARBA00023235"/>
    </source>
</evidence>
<dbReference type="NCBIfam" id="TIGR00236">
    <property type="entry name" value="wecB"/>
    <property type="match status" value="1"/>
</dbReference>
<keyword evidence="1" id="KW-0413">Isomerase</keyword>
<evidence type="ECO:0000259" key="4">
    <source>
        <dbReference type="Pfam" id="PF02350"/>
    </source>
</evidence>
<proteinExistence type="inferred from homology"/>
<dbReference type="AlphaFoldDB" id="X1AGX6"/>
<dbReference type="SUPFAM" id="SSF53756">
    <property type="entry name" value="UDP-Glycosyltransferase/glycogen phosphorylase"/>
    <property type="match status" value="1"/>
</dbReference>
<dbReference type="InterPro" id="IPR029767">
    <property type="entry name" value="WecB-like"/>
</dbReference>
<feature type="non-terminal residue" evidence="5">
    <location>
        <position position="308"/>
    </location>
</feature>
<comment type="similarity">
    <text evidence="2">Belongs to the UDP-N-acetylglucosamine 2-epimerase family.</text>
</comment>
<dbReference type="Gene3D" id="3.40.50.2000">
    <property type="entry name" value="Glycogen Phosphorylase B"/>
    <property type="match status" value="2"/>
</dbReference>
<comment type="caution">
    <text evidence="5">The sequence shown here is derived from an EMBL/GenBank/DDBJ whole genome shotgun (WGS) entry which is preliminary data.</text>
</comment>
<sequence length="308" mass="34786">MSKVNIPQKKINVLISFGTRPEGIKLAPVIKCVNKQRGKFNLKICSTGQHKQMAKQVLDFFDVKPDFSLNLMTENQSLSSFSSKLLSKVNKIIVDANPDIVLVQGDTTSALLIALSAFYRKVKVGHVEAGLRTYDKDNPFPEEINRQIISRIADLNFAPTISSFNNLLAERVDKDNVFLTGNTIVDAMNWAIEKIKKSSVEKIESSKPFSLLNSRDKIILVTVHRRESFGKDIENICYALKIVASKYKDIKIVYPVHLNPNVRKPVFEILSKIDNVILTDPLNYDSFVWLMYKSFFIITDSGGVQEEA</sequence>
<dbReference type="Pfam" id="PF02350">
    <property type="entry name" value="Epimerase_2"/>
    <property type="match status" value="1"/>
</dbReference>
<name>X1AGX6_9ZZZZ</name>
<dbReference type="CDD" id="cd03786">
    <property type="entry name" value="GTB_UDP-GlcNAc_2-Epimerase"/>
    <property type="match status" value="1"/>
</dbReference>
<dbReference type="EMBL" id="BART01009855">
    <property type="protein sequence ID" value="GAG81845.1"/>
    <property type="molecule type" value="Genomic_DNA"/>
</dbReference>
<dbReference type="EC" id="5.1.3.14" evidence="3"/>
<dbReference type="GO" id="GO:0008761">
    <property type="term" value="F:UDP-N-acetylglucosamine 2-epimerase activity"/>
    <property type="evidence" value="ECO:0007669"/>
    <property type="project" value="UniProtKB-EC"/>
</dbReference>
<dbReference type="InterPro" id="IPR003331">
    <property type="entry name" value="UDP_GlcNAc_Epimerase_2_dom"/>
</dbReference>
<evidence type="ECO:0000256" key="2">
    <source>
        <dbReference type="ARBA" id="ARBA00038209"/>
    </source>
</evidence>
<accession>X1AGX6</accession>